<organism evidence="1 2">
    <name type="scientific">Dendrolimus kikuchii</name>
    <dbReference type="NCBI Taxonomy" id="765133"/>
    <lineage>
        <taxon>Eukaryota</taxon>
        <taxon>Metazoa</taxon>
        <taxon>Ecdysozoa</taxon>
        <taxon>Arthropoda</taxon>
        <taxon>Hexapoda</taxon>
        <taxon>Insecta</taxon>
        <taxon>Pterygota</taxon>
        <taxon>Neoptera</taxon>
        <taxon>Endopterygota</taxon>
        <taxon>Lepidoptera</taxon>
        <taxon>Glossata</taxon>
        <taxon>Ditrysia</taxon>
        <taxon>Bombycoidea</taxon>
        <taxon>Lasiocampidae</taxon>
        <taxon>Dendrolimus</taxon>
    </lineage>
</organism>
<gene>
    <name evidence="1" type="ORF">K1T71_010039</name>
</gene>
<evidence type="ECO:0000313" key="1">
    <source>
        <dbReference type="EMBL" id="KAJ0173893.1"/>
    </source>
</evidence>
<proteinExistence type="predicted"/>
<protein>
    <submittedName>
        <fullName evidence="1">Uncharacterized protein</fullName>
    </submittedName>
</protein>
<comment type="caution">
    <text evidence="1">The sequence shown here is derived from an EMBL/GenBank/DDBJ whole genome shotgun (WGS) entry which is preliminary data.</text>
</comment>
<accession>A0ACC1CQP9</accession>
<reference evidence="1 2" key="1">
    <citation type="journal article" date="2021" name="Front. Genet.">
        <title>Chromosome-Level Genome Assembly Reveals Significant Gene Expansion in the Toll and IMD Signaling Pathways of Dendrolimus kikuchii.</title>
        <authorList>
            <person name="Zhou J."/>
            <person name="Wu P."/>
            <person name="Xiong Z."/>
            <person name="Liu N."/>
            <person name="Zhao N."/>
            <person name="Ji M."/>
            <person name="Qiu Y."/>
            <person name="Yang B."/>
        </authorList>
    </citation>
    <scope>NUCLEOTIDE SEQUENCE [LARGE SCALE GENOMIC DNA]</scope>
    <source>
        <strain evidence="1">Ann1</strain>
    </source>
</reference>
<dbReference type="EMBL" id="CM034404">
    <property type="protein sequence ID" value="KAJ0173893.1"/>
    <property type="molecule type" value="Genomic_DNA"/>
</dbReference>
<name>A0ACC1CQP9_9NEOP</name>
<evidence type="ECO:0000313" key="2">
    <source>
        <dbReference type="Proteomes" id="UP000824533"/>
    </source>
</evidence>
<sequence>MAEAPESEPLPSPSEIAEVPQPVEIGEPLPKRRKEASEKLEDRLGGILCCAVCLDLPQAAVYQCINGHLMCELCFTHLLADASLRREGATCPNCRVEISKTLASRNLAVEKTVSELPSECKYCTYMFPKHSLRHHEKNICMDRLTECRYVIIGCPWKGAARDVEAHELSCAYPGKPAGDIVEVLRERENQAKEANHVIKHILDLLSYEHITFTNLQLKPYRNAEQSLYYESARFSAFGNQWLVKAFVITSQRDPTQSAQREITYQWVVLREPHAELRLRAAVHAHAFGEDSAEAPRAPLPLADPDDANRLLSNKAIHFRLIMFQA</sequence>
<dbReference type="Proteomes" id="UP000824533">
    <property type="component" value="Linkage Group LG18"/>
</dbReference>
<keyword evidence="2" id="KW-1185">Reference proteome</keyword>